<evidence type="ECO:0000313" key="1">
    <source>
        <dbReference type="EMBL" id="GGJ48162.1"/>
    </source>
</evidence>
<dbReference type="EMBL" id="BMOD01000018">
    <property type="protein sequence ID" value="GGJ48162.1"/>
    <property type="molecule type" value="Genomic_DNA"/>
</dbReference>
<proteinExistence type="predicted"/>
<accession>A0ABQ2D6V6</accession>
<sequence>MPGHKLHIESGAQPLYLLKQVTSGLSVYDVELFYDVQDWRGWQVPETVIYEDEKMVLDQKNRFLNESRYAAFVNSVAAPLKPTASTLHARFNKNLVFVDSKQSLERQFATFVHAYCVNHIERTTSVRGENSDRVAFFMTFLIGRHYGIDEAWIEETDFRFLDPNVAYATLTVAYNLFLGLLPKLPG</sequence>
<name>A0ABQ2D6V6_9DEIO</name>
<gene>
    <name evidence="1" type="ORF">GCM10008938_37750</name>
</gene>
<dbReference type="Proteomes" id="UP000632222">
    <property type="component" value="Unassembled WGS sequence"/>
</dbReference>
<keyword evidence="2" id="KW-1185">Reference proteome</keyword>
<evidence type="ECO:0000313" key="2">
    <source>
        <dbReference type="Proteomes" id="UP000632222"/>
    </source>
</evidence>
<organism evidence="1 2">
    <name type="scientific">Deinococcus roseus</name>
    <dbReference type="NCBI Taxonomy" id="392414"/>
    <lineage>
        <taxon>Bacteria</taxon>
        <taxon>Thermotogati</taxon>
        <taxon>Deinococcota</taxon>
        <taxon>Deinococci</taxon>
        <taxon>Deinococcales</taxon>
        <taxon>Deinococcaceae</taxon>
        <taxon>Deinococcus</taxon>
    </lineage>
</organism>
<reference evidence="2" key="1">
    <citation type="journal article" date="2019" name="Int. J. Syst. Evol. Microbiol.">
        <title>The Global Catalogue of Microorganisms (GCM) 10K type strain sequencing project: providing services to taxonomists for standard genome sequencing and annotation.</title>
        <authorList>
            <consortium name="The Broad Institute Genomics Platform"/>
            <consortium name="The Broad Institute Genome Sequencing Center for Infectious Disease"/>
            <person name="Wu L."/>
            <person name="Ma J."/>
        </authorList>
    </citation>
    <scope>NUCLEOTIDE SEQUENCE [LARGE SCALE GENOMIC DNA]</scope>
    <source>
        <strain evidence="2">JCM 14370</strain>
    </source>
</reference>
<comment type="caution">
    <text evidence="1">The sequence shown here is derived from an EMBL/GenBank/DDBJ whole genome shotgun (WGS) entry which is preliminary data.</text>
</comment>
<protein>
    <submittedName>
        <fullName evidence="1">Uncharacterized protein</fullName>
    </submittedName>
</protein>